<organism evidence="1 2">
    <name type="scientific">Cylindrobasidium torrendii FP15055 ss-10</name>
    <dbReference type="NCBI Taxonomy" id="1314674"/>
    <lineage>
        <taxon>Eukaryota</taxon>
        <taxon>Fungi</taxon>
        <taxon>Dikarya</taxon>
        <taxon>Basidiomycota</taxon>
        <taxon>Agaricomycotina</taxon>
        <taxon>Agaricomycetes</taxon>
        <taxon>Agaricomycetidae</taxon>
        <taxon>Agaricales</taxon>
        <taxon>Marasmiineae</taxon>
        <taxon>Physalacriaceae</taxon>
        <taxon>Cylindrobasidium</taxon>
    </lineage>
</organism>
<dbReference type="Proteomes" id="UP000054007">
    <property type="component" value="Unassembled WGS sequence"/>
</dbReference>
<keyword evidence="2" id="KW-1185">Reference proteome</keyword>
<dbReference type="EMBL" id="KN880438">
    <property type="protein sequence ID" value="KIY73121.1"/>
    <property type="molecule type" value="Genomic_DNA"/>
</dbReference>
<evidence type="ECO:0000313" key="1">
    <source>
        <dbReference type="EMBL" id="KIY73121.1"/>
    </source>
</evidence>
<proteinExistence type="predicted"/>
<reference evidence="1 2" key="1">
    <citation type="journal article" date="2015" name="Fungal Genet. Biol.">
        <title>Evolution of novel wood decay mechanisms in Agaricales revealed by the genome sequences of Fistulina hepatica and Cylindrobasidium torrendii.</title>
        <authorList>
            <person name="Floudas D."/>
            <person name="Held B.W."/>
            <person name="Riley R."/>
            <person name="Nagy L.G."/>
            <person name="Koehler G."/>
            <person name="Ransdell A.S."/>
            <person name="Younus H."/>
            <person name="Chow J."/>
            <person name="Chiniquy J."/>
            <person name="Lipzen A."/>
            <person name="Tritt A."/>
            <person name="Sun H."/>
            <person name="Haridas S."/>
            <person name="LaButti K."/>
            <person name="Ohm R.A."/>
            <person name="Kues U."/>
            <person name="Blanchette R.A."/>
            <person name="Grigoriev I.V."/>
            <person name="Minto R.E."/>
            <person name="Hibbett D.S."/>
        </authorList>
    </citation>
    <scope>NUCLEOTIDE SEQUENCE [LARGE SCALE GENOMIC DNA]</scope>
    <source>
        <strain evidence="1 2">FP15055 ss-10</strain>
    </source>
</reference>
<dbReference type="AlphaFoldDB" id="A0A0D7BU21"/>
<protein>
    <submittedName>
        <fullName evidence="1">Uncharacterized protein</fullName>
    </submittedName>
</protein>
<evidence type="ECO:0000313" key="2">
    <source>
        <dbReference type="Proteomes" id="UP000054007"/>
    </source>
</evidence>
<gene>
    <name evidence="1" type="ORF">CYLTODRAFT_417365</name>
</gene>
<accession>A0A0D7BU21</accession>
<name>A0A0D7BU21_9AGAR</name>
<sequence>MYRWMVASYRKSDIVLDELARLTGAYMVGHYDPYRSAQDGQARAGDRAPDVACLELSRKTLTMYDLFDNAQPLCFRQIPLPSPPKPSSIN</sequence>